<dbReference type="EMBL" id="JACHLK010000001">
    <property type="protein sequence ID" value="MBB6557723.1"/>
    <property type="molecule type" value="Genomic_DNA"/>
</dbReference>
<evidence type="ECO:0000313" key="3">
    <source>
        <dbReference type="Proteomes" id="UP000575083"/>
    </source>
</evidence>
<accession>A0A7X0P9D6</accession>
<keyword evidence="1" id="KW-0732">Signal</keyword>
<dbReference type="RefSeq" id="WP_184855158.1">
    <property type="nucleotide sequence ID" value="NZ_JACHLK010000001.1"/>
</dbReference>
<dbReference type="Proteomes" id="UP000575083">
    <property type="component" value="Unassembled WGS sequence"/>
</dbReference>
<reference evidence="2 3" key="1">
    <citation type="submission" date="2020-08" db="EMBL/GenBank/DDBJ databases">
        <title>Functional genomics of gut bacteria from endangered species of beetles.</title>
        <authorList>
            <person name="Carlos-Shanley C."/>
        </authorList>
    </citation>
    <scope>NUCLEOTIDE SEQUENCE [LARGE SCALE GENOMIC DNA]</scope>
    <source>
        <strain evidence="2 3">S00198</strain>
    </source>
</reference>
<comment type="caution">
    <text evidence="2">The sequence shown here is derived from an EMBL/GenBank/DDBJ whole genome shotgun (WGS) entry which is preliminary data.</text>
</comment>
<feature type="signal peptide" evidence="1">
    <location>
        <begin position="1"/>
        <end position="36"/>
    </location>
</feature>
<protein>
    <recommendedName>
        <fullName evidence="4">DUF4198 domain-containing protein</fullName>
    </recommendedName>
</protein>
<organism evidence="2 3">
    <name type="scientific">Acidovorax soli</name>
    <dbReference type="NCBI Taxonomy" id="592050"/>
    <lineage>
        <taxon>Bacteria</taxon>
        <taxon>Pseudomonadati</taxon>
        <taxon>Pseudomonadota</taxon>
        <taxon>Betaproteobacteria</taxon>
        <taxon>Burkholderiales</taxon>
        <taxon>Comamonadaceae</taxon>
        <taxon>Acidovorax</taxon>
    </lineage>
</organism>
<evidence type="ECO:0008006" key="4">
    <source>
        <dbReference type="Google" id="ProtNLM"/>
    </source>
</evidence>
<evidence type="ECO:0000313" key="2">
    <source>
        <dbReference type="EMBL" id="MBB6557723.1"/>
    </source>
</evidence>
<evidence type="ECO:0000256" key="1">
    <source>
        <dbReference type="SAM" id="SignalP"/>
    </source>
</evidence>
<keyword evidence="3" id="KW-1185">Reference proteome</keyword>
<dbReference type="PROSITE" id="PS51318">
    <property type="entry name" value="TAT"/>
    <property type="match status" value="1"/>
</dbReference>
<proteinExistence type="predicted"/>
<name>A0A7X0P9D6_9BURK</name>
<sequence>MSSSPVAPSRSKALRAAALAVLATTAAAFMAPAAHADYLWLQREGAQARAYSGELARRSAALPALKAPRATLADGKDLPLAPQAGHIDITAPEGQDLRLTTSVVGDKGALTFYQARHGRNETRAANDLELVPTTPGGNTFKLVWKGQAVAASQVNVDTSAGWQRTLAPAKDGTVSLETPFPGLYVLEVTARVNGATTVDGTKYEDVRHTATLSFEVAR</sequence>
<dbReference type="InterPro" id="IPR006311">
    <property type="entry name" value="TAT_signal"/>
</dbReference>
<gene>
    <name evidence="2" type="ORF">HNP48_000387</name>
</gene>
<feature type="chain" id="PRO_5030586116" description="DUF4198 domain-containing protein" evidence="1">
    <location>
        <begin position="37"/>
        <end position="218"/>
    </location>
</feature>
<dbReference type="AlphaFoldDB" id="A0A7X0P9D6"/>